<evidence type="ECO:0000313" key="2">
    <source>
        <dbReference type="Proteomes" id="UP001151760"/>
    </source>
</evidence>
<keyword evidence="2" id="KW-1185">Reference proteome</keyword>
<keyword evidence="1" id="KW-0695">RNA-directed DNA polymerase</keyword>
<reference evidence="1" key="1">
    <citation type="journal article" date="2022" name="Int. J. Mol. Sci.">
        <title>Draft Genome of Tanacetum Coccineum: Genomic Comparison of Closely Related Tanacetum-Family Plants.</title>
        <authorList>
            <person name="Yamashiro T."/>
            <person name="Shiraishi A."/>
            <person name="Nakayama K."/>
            <person name="Satake H."/>
        </authorList>
    </citation>
    <scope>NUCLEOTIDE SEQUENCE</scope>
</reference>
<dbReference type="Gene3D" id="4.10.60.10">
    <property type="entry name" value="Zinc finger, CCHC-type"/>
    <property type="match status" value="1"/>
</dbReference>
<reference evidence="1" key="2">
    <citation type="submission" date="2022-01" db="EMBL/GenBank/DDBJ databases">
        <authorList>
            <person name="Yamashiro T."/>
            <person name="Shiraishi A."/>
            <person name="Satake H."/>
            <person name="Nakayama K."/>
        </authorList>
    </citation>
    <scope>NUCLEOTIDE SEQUENCE</scope>
</reference>
<dbReference type="Proteomes" id="UP001151760">
    <property type="component" value="Unassembled WGS sequence"/>
</dbReference>
<dbReference type="GO" id="GO:0003964">
    <property type="term" value="F:RNA-directed DNA polymerase activity"/>
    <property type="evidence" value="ECO:0007669"/>
    <property type="project" value="UniProtKB-KW"/>
</dbReference>
<keyword evidence="1" id="KW-0808">Transferase</keyword>
<proteinExistence type="predicted"/>
<gene>
    <name evidence="1" type="ORF">Tco_0629211</name>
</gene>
<dbReference type="InterPro" id="IPR036875">
    <property type="entry name" value="Znf_CCHC_sf"/>
</dbReference>
<dbReference type="EMBL" id="BQNB010008896">
    <property type="protein sequence ID" value="GJS55849.1"/>
    <property type="molecule type" value="Genomic_DNA"/>
</dbReference>
<accession>A0ABQ4WSI3</accession>
<sequence>MLQGLLRRNNMGDPNHYAQNAIITTMVHVLLNATNATKLAIFARDCRSTTNANNANHQSDIGLGQKPTCFEYGVQGHFKRECPKLKNNNNHGNQVGGGNAPAKVYAVGHAGTNPDSNVVTVFLAHITTKEVEDKLEKKRLEDIPIVQDFPEVFPKDLPGLPQTRQVDAFELCRNGIFNKIA</sequence>
<organism evidence="1 2">
    <name type="scientific">Tanacetum coccineum</name>
    <dbReference type="NCBI Taxonomy" id="301880"/>
    <lineage>
        <taxon>Eukaryota</taxon>
        <taxon>Viridiplantae</taxon>
        <taxon>Streptophyta</taxon>
        <taxon>Embryophyta</taxon>
        <taxon>Tracheophyta</taxon>
        <taxon>Spermatophyta</taxon>
        <taxon>Magnoliopsida</taxon>
        <taxon>eudicotyledons</taxon>
        <taxon>Gunneridae</taxon>
        <taxon>Pentapetalae</taxon>
        <taxon>asterids</taxon>
        <taxon>campanulids</taxon>
        <taxon>Asterales</taxon>
        <taxon>Asteraceae</taxon>
        <taxon>Asteroideae</taxon>
        <taxon>Anthemideae</taxon>
        <taxon>Anthemidinae</taxon>
        <taxon>Tanacetum</taxon>
    </lineage>
</organism>
<keyword evidence="1" id="KW-0548">Nucleotidyltransferase</keyword>
<evidence type="ECO:0000313" key="1">
    <source>
        <dbReference type="EMBL" id="GJS55849.1"/>
    </source>
</evidence>
<protein>
    <submittedName>
        <fullName evidence="1">Reverse transcriptase domain-containing protein</fullName>
    </submittedName>
</protein>
<name>A0ABQ4WSI3_9ASTR</name>
<dbReference type="SUPFAM" id="SSF57756">
    <property type="entry name" value="Retrovirus zinc finger-like domains"/>
    <property type="match status" value="1"/>
</dbReference>
<comment type="caution">
    <text evidence="1">The sequence shown here is derived from an EMBL/GenBank/DDBJ whole genome shotgun (WGS) entry which is preliminary data.</text>
</comment>